<dbReference type="Proteomes" id="UP000242414">
    <property type="component" value="Unassembled WGS sequence"/>
</dbReference>
<comment type="subcellular location">
    <subcellularLocation>
        <location evidence="1">Mitochondrion outer membrane</location>
    </subcellularLocation>
</comment>
<evidence type="ECO:0000256" key="5">
    <source>
        <dbReference type="ARBA" id="ARBA00022927"/>
    </source>
</evidence>
<evidence type="ECO:0000313" key="10">
    <source>
        <dbReference type="EMBL" id="ORE11526.1"/>
    </source>
</evidence>
<dbReference type="Pfam" id="PF10568">
    <property type="entry name" value="Tom37"/>
    <property type="match status" value="1"/>
</dbReference>
<feature type="domain" description="Metaxin glutathione S-transferase" evidence="9">
    <location>
        <begin position="206"/>
        <end position="282"/>
    </location>
</feature>
<keyword evidence="5" id="KW-0653">Protein transport</keyword>
<dbReference type="GO" id="GO:0015031">
    <property type="term" value="P:protein transport"/>
    <property type="evidence" value="ECO:0007669"/>
    <property type="project" value="UniProtKB-KW"/>
</dbReference>
<name>A0A1X0RHP5_RHIZD</name>
<organism evidence="10">
    <name type="scientific">Rhizopus microsporus var. microsporus</name>
    <dbReference type="NCBI Taxonomy" id="86635"/>
    <lineage>
        <taxon>Eukaryota</taxon>
        <taxon>Fungi</taxon>
        <taxon>Fungi incertae sedis</taxon>
        <taxon>Mucoromycota</taxon>
        <taxon>Mucoromycotina</taxon>
        <taxon>Mucoromycetes</taxon>
        <taxon>Mucorales</taxon>
        <taxon>Mucorineae</taxon>
        <taxon>Rhizopodaceae</taxon>
        <taxon>Rhizopus</taxon>
    </lineage>
</organism>
<reference evidence="10" key="1">
    <citation type="journal article" date="2016" name="Proc. Natl. Acad. Sci. U.S.A.">
        <title>Lipid metabolic changes in an early divergent fungus govern the establishment of a mutualistic symbiosis with endobacteria.</title>
        <authorList>
            <person name="Lastovetsky O.A."/>
            <person name="Gaspar M.L."/>
            <person name="Mondo S.J."/>
            <person name="LaButti K.M."/>
            <person name="Sandor L."/>
            <person name="Grigoriev I.V."/>
            <person name="Henry S.A."/>
            <person name="Pawlowska T.E."/>
        </authorList>
    </citation>
    <scope>NUCLEOTIDE SEQUENCE [LARGE SCALE GENOMIC DNA]</scope>
    <source>
        <strain evidence="10">ATCC 52814</strain>
    </source>
</reference>
<comment type="similarity">
    <text evidence="2">Belongs to the metaxin family.</text>
</comment>
<dbReference type="VEuPathDB" id="FungiDB:BCV72DRAFT_197606"/>
<evidence type="ECO:0000256" key="6">
    <source>
        <dbReference type="ARBA" id="ARBA00023128"/>
    </source>
</evidence>
<sequence length="289" mass="33409">MTTTPSSRFGELPTFELPSCLQFLKLKNFPLKVYPAVNEPELLKKDTLFVYGPGKSTWFDVDCLQIQMYLNFCGIDYDTYSINQPEASPSGELPFLQTVVGKVFDAQETIHWVTETRNIQRELSNELDKQQAKAFVTLVEQKLKPALLFSMWLESPNANEITFKSYYGHLPQPINQIVFYKKQNQVTKSLLADRDILVREEIYQEAMKALEALSVKLGDNTYFFNSSEPTWIDAVVFSHLHCALATSIKEHGQYEKEDIKQAKTLSNMIRKHDNLLNYVKSMNEKWLKK</sequence>
<keyword evidence="7" id="KW-0472">Membrane</keyword>
<accession>A0A1X0RHP5</accession>
<dbReference type="EMBL" id="KV921856">
    <property type="protein sequence ID" value="ORE11526.1"/>
    <property type="molecule type" value="Genomic_DNA"/>
</dbReference>
<dbReference type="SUPFAM" id="SSF47616">
    <property type="entry name" value="GST C-terminal domain-like"/>
    <property type="match status" value="1"/>
</dbReference>
<keyword evidence="4" id="KW-1000">Mitochondrion outer membrane</keyword>
<evidence type="ECO:0000256" key="7">
    <source>
        <dbReference type="ARBA" id="ARBA00023136"/>
    </source>
</evidence>
<evidence type="ECO:0000259" key="8">
    <source>
        <dbReference type="Pfam" id="PF10568"/>
    </source>
</evidence>
<feature type="domain" description="Mitochondrial outer membrane transport complex Sam37/metaxin N-terminal" evidence="8">
    <location>
        <begin position="63"/>
        <end position="182"/>
    </location>
</feature>
<evidence type="ECO:0000256" key="3">
    <source>
        <dbReference type="ARBA" id="ARBA00022448"/>
    </source>
</evidence>
<dbReference type="OrthoDB" id="198787at2759"/>
<keyword evidence="3" id="KW-0813">Transport</keyword>
<evidence type="ECO:0000256" key="4">
    <source>
        <dbReference type="ARBA" id="ARBA00022787"/>
    </source>
</evidence>
<dbReference type="PANTHER" id="PTHR12289">
    <property type="entry name" value="METAXIN RELATED"/>
    <property type="match status" value="1"/>
</dbReference>
<dbReference type="Pfam" id="PF17171">
    <property type="entry name" value="GST_C_6"/>
    <property type="match status" value="1"/>
</dbReference>
<dbReference type="GO" id="GO:0001401">
    <property type="term" value="C:SAM complex"/>
    <property type="evidence" value="ECO:0007669"/>
    <property type="project" value="InterPro"/>
</dbReference>
<dbReference type="InterPro" id="IPR033468">
    <property type="entry name" value="Metaxin_GST"/>
</dbReference>
<evidence type="ECO:0000259" key="9">
    <source>
        <dbReference type="Pfam" id="PF17171"/>
    </source>
</evidence>
<dbReference type="InterPro" id="IPR036282">
    <property type="entry name" value="Glutathione-S-Trfase_C_sf"/>
</dbReference>
<evidence type="ECO:0000256" key="1">
    <source>
        <dbReference type="ARBA" id="ARBA00004294"/>
    </source>
</evidence>
<evidence type="ECO:0000256" key="2">
    <source>
        <dbReference type="ARBA" id="ARBA00009170"/>
    </source>
</evidence>
<dbReference type="GO" id="GO:0007005">
    <property type="term" value="P:mitochondrion organization"/>
    <property type="evidence" value="ECO:0007669"/>
    <property type="project" value="TreeGrafter"/>
</dbReference>
<gene>
    <name evidence="10" type="ORF">BCV72DRAFT_197606</name>
</gene>
<dbReference type="InterPro" id="IPR019564">
    <property type="entry name" value="Sam37/metaxin_N"/>
</dbReference>
<keyword evidence="6" id="KW-0496">Mitochondrion</keyword>
<dbReference type="InterPro" id="IPR050931">
    <property type="entry name" value="Mito_Protein_Transport_Metaxin"/>
</dbReference>
<evidence type="ECO:0008006" key="11">
    <source>
        <dbReference type="Google" id="ProtNLM"/>
    </source>
</evidence>
<dbReference type="PANTHER" id="PTHR12289:SF41">
    <property type="entry name" value="FAILED AXON CONNECTIONS-RELATED"/>
    <property type="match status" value="1"/>
</dbReference>
<dbReference type="AlphaFoldDB" id="A0A1X0RHP5"/>
<proteinExistence type="inferred from homology"/>
<protein>
    <recommendedName>
        <fullName evidence="11">Metaxin glutathione S-transferase domain-containing protein</fullName>
    </recommendedName>
</protein>